<dbReference type="RefSeq" id="WP_067425624.1">
    <property type="nucleotide sequence ID" value="NZ_LZEX01000042.1"/>
</dbReference>
<name>A0A1B8H4A0_9GAMM</name>
<gene>
    <name evidence="1" type="ORF">AYY17_10220</name>
</gene>
<comment type="caution">
    <text evidence="1">The sequence shown here is derived from an EMBL/GenBank/DDBJ whole genome shotgun (WGS) entry which is preliminary data.</text>
</comment>
<proteinExistence type="predicted"/>
<evidence type="ECO:0000313" key="1">
    <source>
        <dbReference type="EMBL" id="OBU03918.1"/>
    </source>
</evidence>
<organism evidence="1 2">
    <name type="scientific">Morganella psychrotolerans</name>
    <dbReference type="NCBI Taxonomy" id="368603"/>
    <lineage>
        <taxon>Bacteria</taxon>
        <taxon>Pseudomonadati</taxon>
        <taxon>Pseudomonadota</taxon>
        <taxon>Gammaproteobacteria</taxon>
        <taxon>Enterobacterales</taxon>
        <taxon>Morganellaceae</taxon>
        <taxon>Morganella</taxon>
    </lineage>
</organism>
<dbReference type="Proteomes" id="UP000092247">
    <property type="component" value="Unassembled WGS sequence"/>
</dbReference>
<dbReference type="AlphaFoldDB" id="A0A1B8H4A0"/>
<sequence length="97" mass="11394">MPEFSTHLEKELKTNKLDKKYSEYKKQILEQHDNTIMKMQGKIKTDIYNTLTENIYNALLCNNETEQTLDFNAIKEETRAQALLITEEKNSVSYNTS</sequence>
<dbReference type="EMBL" id="LZEX01000042">
    <property type="protein sequence ID" value="OBU03918.1"/>
    <property type="molecule type" value="Genomic_DNA"/>
</dbReference>
<reference evidence="1 2" key="1">
    <citation type="submission" date="2016-06" db="EMBL/GenBank/DDBJ databases">
        <authorList>
            <person name="Kjaerup R.B."/>
            <person name="Dalgaard T.S."/>
            <person name="Juul-Madsen H.R."/>
        </authorList>
    </citation>
    <scope>NUCLEOTIDE SEQUENCE [LARGE SCALE GENOMIC DNA]</scope>
    <source>
        <strain evidence="1 2">GCSL-Mp3</strain>
    </source>
</reference>
<protein>
    <submittedName>
        <fullName evidence="1">Uncharacterized protein</fullName>
    </submittedName>
</protein>
<evidence type="ECO:0000313" key="2">
    <source>
        <dbReference type="Proteomes" id="UP000092247"/>
    </source>
</evidence>
<accession>A0A1B8H4A0</accession>